<gene>
    <name evidence="2" type="ORF">P9H32_17580</name>
</gene>
<reference evidence="2 3" key="1">
    <citation type="journal article" date="2024" name="Appl. Environ. Microbiol.">
        <title>Pontiella agarivorans sp. nov., a novel marine anaerobic bacterium capable of degrading macroalgal polysaccharides and fixing nitrogen.</title>
        <authorList>
            <person name="Liu N."/>
            <person name="Kivenson V."/>
            <person name="Peng X."/>
            <person name="Cui Z."/>
            <person name="Lankiewicz T.S."/>
            <person name="Gosselin K.M."/>
            <person name="English C.J."/>
            <person name="Blair E.M."/>
            <person name="O'Malley M.A."/>
            <person name="Valentine D.L."/>
        </authorList>
    </citation>
    <scope>NUCLEOTIDE SEQUENCE [LARGE SCALE GENOMIC DNA]</scope>
    <source>
        <strain evidence="2 3">NLcol2</strain>
    </source>
</reference>
<evidence type="ECO:0000256" key="1">
    <source>
        <dbReference type="SAM" id="Phobius"/>
    </source>
</evidence>
<keyword evidence="1" id="KW-0472">Membrane</keyword>
<proteinExistence type="predicted"/>
<name>A0ABU5N212_9BACT</name>
<evidence type="ECO:0008006" key="4">
    <source>
        <dbReference type="Google" id="ProtNLM"/>
    </source>
</evidence>
<dbReference type="RefSeq" id="WP_322610216.1">
    <property type="nucleotide sequence ID" value="NZ_JARVCO010000012.1"/>
</dbReference>
<feature type="transmembrane region" description="Helical" evidence="1">
    <location>
        <begin position="7"/>
        <end position="25"/>
    </location>
</feature>
<comment type="caution">
    <text evidence="2">The sequence shown here is derived from an EMBL/GenBank/DDBJ whole genome shotgun (WGS) entry which is preliminary data.</text>
</comment>
<keyword evidence="1" id="KW-1133">Transmembrane helix</keyword>
<accession>A0ABU5N212</accession>
<organism evidence="2 3">
    <name type="scientific">Pontiella agarivorans</name>
    <dbReference type="NCBI Taxonomy" id="3038953"/>
    <lineage>
        <taxon>Bacteria</taxon>
        <taxon>Pseudomonadati</taxon>
        <taxon>Kiritimatiellota</taxon>
        <taxon>Kiritimatiellia</taxon>
        <taxon>Kiritimatiellales</taxon>
        <taxon>Pontiellaceae</taxon>
        <taxon>Pontiella</taxon>
    </lineage>
</organism>
<keyword evidence="1" id="KW-0812">Transmembrane</keyword>
<protein>
    <recommendedName>
        <fullName evidence="4">Histidine kinase</fullName>
    </recommendedName>
</protein>
<evidence type="ECO:0000313" key="2">
    <source>
        <dbReference type="EMBL" id="MDZ8120443.1"/>
    </source>
</evidence>
<evidence type="ECO:0000313" key="3">
    <source>
        <dbReference type="Proteomes" id="UP001290861"/>
    </source>
</evidence>
<feature type="transmembrane region" description="Helical" evidence="1">
    <location>
        <begin position="31"/>
        <end position="47"/>
    </location>
</feature>
<keyword evidence="3" id="KW-1185">Reference proteome</keyword>
<dbReference type="EMBL" id="JARVCO010000012">
    <property type="protein sequence ID" value="MDZ8120443.1"/>
    <property type="molecule type" value="Genomic_DNA"/>
</dbReference>
<dbReference type="Proteomes" id="UP001290861">
    <property type="component" value="Unassembled WGS sequence"/>
</dbReference>
<sequence>MNRIIRLATAVAALIAYLATLRFILPPDQPYFILGIGMVALITWLLGTIPGIIALGALIPLTHLVYQQFTVSASYVHFASSPAYLGLQLALALGIGHMRREKMRLQKIATELLESNAHLQDVLSQVQELGGVHNLCSGCKKIQDDSGVWQSIDRFLKSKTKMKFSHGMCPDCADKFRSPPHSTSS</sequence>
<feature type="transmembrane region" description="Helical" evidence="1">
    <location>
        <begin position="75"/>
        <end position="95"/>
    </location>
</feature>